<dbReference type="GO" id="GO:0015562">
    <property type="term" value="F:efflux transmembrane transporter activity"/>
    <property type="evidence" value="ECO:0007669"/>
    <property type="project" value="TreeGrafter"/>
</dbReference>
<dbReference type="Pfam" id="PF25973">
    <property type="entry name" value="BSH_CzcB"/>
    <property type="match status" value="1"/>
</dbReference>
<organism evidence="4 5">
    <name type="scientific">Halomonas urumqiensis</name>
    <dbReference type="NCBI Taxonomy" id="1684789"/>
    <lineage>
        <taxon>Bacteria</taxon>
        <taxon>Pseudomonadati</taxon>
        <taxon>Pseudomonadota</taxon>
        <taxon>Gammaproteobacteria</taxon>
        <taxon>Oceanospirillales</taxon>
        <taxon>Halomonadaceae</taxon>
        <taxon>Halomonas</taxon>
    </lineage>
</organism>
<evidence type="ECO:0000313" key="4">
    <source>
        <dbReference type="EMBL" id="PMR78278.1"/>
    </source>
</evidence>
<evidence type="ECO:0000256" key="1">
    <source>
        <dbReference type="ARBA" id="ARBA00009477"/>
    </source>
</evidence>
<dbReference type="PANTHER" id="PTHR30469:SF15">
    <property type="entry name" value="HLYD FAMILY OF SECRETION PROTEINS"/>
    <property type="match status" value="1"/>
</dbReference>
<dbReference type="InterPro" id="IPR058647">
    <property type="entry name" value="BSH_CzcB-like"/>
</dbReference>
<reference evidence="4 5" key="1">
    <citation type="submission" date="2018-01" db="EMBL/GenBank/DDBJ databases">
        <title>Halomonas endophytica sp. nov., isolated from storage liquid in the stems of Populus euphratica.</title>
        <authorList>
            <person name="Chen C."/>
        </authorList>
    </citation>
    <scope>NUCLEOTIDE SEQUENCE [LARGE SCALE GENOMIC DNA]</scope>
    <source>
        <strain evidence="4 5">BZ-SZ-XJ27</strain>
    </source>
</reference>
<dbReference type="Proteomes" id="UP000235547">
    <property type="component" value="Unassembled WGS sequence"/>
</dbReference>
<feature type="coiled-coil region" evidence="2">
    <location>
        <begin position="92"/>
        <end position="143"/>
    </location>
</feature>
<accession>A0A2N7UCU4</accession>
<dbReference type="AlphaFoldDB" id="A0A2N7UCU4"/>
<dbReference type="GO" id="GO:1990281">
    <property type="term" value="C:efflux pump complex"/>
    <property type="evidence" value="ECO:0007669"/>
    <property type="project" value="TreeGrafter"/>
</dbReference>
<dbReference type="RefSeq" id="WP_102589342.1">
    <property type="nucleotide sequence ID" value="NZ_BNAE01000001.1"/>
</dbReference>
<keyword evidence="2" id="KW-0175">Coiled coil</keyword>
<comment type="similarity">
    <text evidence="1">Belongs to the membrane fusion protein (MFP) (TC 8.A.1) family.</text>
</comment>
<sequence>MIRGILGDAIKAAPICMTLFSGHVVADAEFDCVMDPAEVVRLATSSGGIIASMEAERGSEVRAGQPVAHLSSQVEEASLKVLETRAANLTAINAQRARLRYLEARLERLRSLNARGLGTLDELQEIEAEAEASRNLLMQSEIEREIAGQELARAKIALETLVLRSPIDGLVTEKARAVGEYLHPESHVVTIVGMDPLHVETFLPVMMYGRIAEGDVASVRPAAPVEGEYQAEVIVVDKVFDVSGGSFGVRLSLSNPDNELPAGHRCVVEFVLKAPG</sequence>
<evidence type="ECO:0000256" key="2">
    <source>
        <dbReference type="SAM" id="Coils"/>
    </source>
</evidence>
<dbReference type="NCBIfam" id="TIGR01730">
    <property type="entry name" value="RND_mfp"/>
    <property type="match status" value="1"/>
</dbReference>
<keyword evidence="5" id="KW-1185">Reference proteome</keyword>
<dbReference type="InterPro" id="IPR006143">
    <property type="entry name" value="RND_pump_MFP"/>
</dbReference>
<evidence type="ECO:0000313" key="5">
    <source>
        <dbReference type="Proteomes" id="UP000235547"/>
    </source>
</evidence>
<dbReference type="SUPFAM" id="SSF111369">
    <property type="entry name" value="HlyD-like secretion proteins"/>
    <property type="match status" value="1"/>
</dbReference>
<gene>
    <name evidence="4" type="ORF">C1H70_16070</name>
</gene>
<dbReference type="EMBL" id="PNRG01000033">
    <property type="protein sequence ID" value="PMR78278.1"/>
    <property type="molecule type" value="Genomic_DNA"/>
</dbReference>
<dbReference type="Gene3D" id="1.10.287.470">
    <property type="entry name" value="Helix hairpin bin"/>
    <property type="match status" value="1"/>
</dbReference>
<name>A0A2N7UCU4_9GAMM</name>
<dbReference type="PANTHER" id="PTHR30469">
    <property type="entry name" value="MULTIDRUG RESISTANCE PROTEIN MDTA"/>
    <property type="match status" value="1"/>
</dbReference>
<dbReference type="Gene3D" id="2.40.30.170">
    <property type="match status" value="1"/>
</dbReference>
<comment type="caution">
    <text evidence="4">The sequence shown here is derived from an EMBL/GenBank/DDBJ whole genome shotgun (WGS) entry which is preliminary data.</text>
</comment>
<protein>
    <submittedName>
        <fullName evidence="4">Efflux RND transporter periplasmic adaptor subunit</fullName>
    </submittedName>
</protein>
<proteinExistence type="inferred from homology"/>
<evidence type="ECO:0000259" key="3">
    <source>
        <dbReference type="Pfam" id="PF25973"/>
    </source>
</evidence>
<dbReference type="Gene3D" id="2.40.50.100">
    <property type="match status" value="1"/>
</dbReference>
<dbReference type="OrthoDB" id="9791520at2"/>
<feature type="domain" description="CzcB-like barrel-sandwich hybrid" evidence="3">
    <location>
        <begin position="42"/>
        <end position="191"/>
    </location>
</feature>